<sequence>MGKQMVCRCVGNFQRCVHDEDGSHTARRTSAILTEFGGQLFDQPPTALLLFPAMFTFSCTSRNSCPPVKVLATTKSCRRLSHADSIHRW</sequence>
<organism evidence="1 2">
    <name type="scientific">Trichonephila inaurata madagascariensis</name>
    <dbReference type="NCBI Taxonomy" id="2747483"/>
    <lineage>
        <taxon>Eukaryota</taxon>
        <taxon>Metazoa</taxon>
        <taxon>Ecdysozoa</taxon>
        <taxon>Arthropoda</taxon>
        <taxon>Chelicerata</taxon>
        <taxon>Arachnida</taxon>
        <taxon>Araneae</taxon>
        <taxon>Araneomorphae</taxon>
        <taxon>Entelegynae</taxon>
        <taxon>Araneoidea</taxon>
        <taxon>Nephilidae</taxon>
        <taxon>Trichonephila</taxon>
        <taxon>Trichonephila inaurata</taxon>
    </lineage>
</organism>
<proteinExistence type="predicted"/>
<accession>A0A8X6IRN5</accession>
<protein>
    <submittedName>
        <fullName evidence="1">Uncharacterized protein</fullName>
    </submittedName>
</protein>
<dbReference type="EMBL" id="BMAV01027257">
    <property type="protein sequence ID" value="GFS57611.1"/>
    <property type="molecule type" value="Genomic_DNA"/>
</dbReference>
<dbReference type="Proteomes" id="UP000886998">
    <property type="component" value="Unassembled WGS sequence"/>
</dbReference>
<evidence type="ECO:0000313" key="2">
    <source>
        <dbReference type="Proteomes" id="UP000886998"/>
    </source>
</evidence>
<name>A0A8X6IRN5_9ARAC</name>
<dbReference type="AlphaFoldDB" id="A0A8X6IRN5"/>
<gene>
    <name evidence="1" type="ORF">TNIN_100861</name>
</gene>
<reference evidence="1" key="1">
    <citation type="submission" date="2020-08" db="EMBL/GenBank/DDBJ databases">
        <title>Multicomponent nature underlies the extraordinary mechanical properties of spider dragline silk.</title>
        <authorList>
            <person name="Kono N."/>
            <person name="Nakamura H."/>
            <person name="Mori M."/>
            <person name="Yoshida Y."/>
            <person name="Ohtoshi R."/>
            <person name="Malay A.D."/>
            <person name="Moran D.A.P."/>
            <person name="Tomita M."/>
            <person name="Numata K."/>
            <person name="Arakawa K."/>
        </authorList>
    </citation>
    <scope>NUCLEOTIDE SEQUENCE</scope>
</reference>
<keyword evidence="2" id="KW-1185">Reference proteome</keyword>
<evidence type="ECO:0000313" key="1">
    <source>
        <dbReference type="EMBL" id="GFS57611.1"/>
    </source>
</evidence>
<comment type="caution">
    <text evidence="1">The sequence shown here is derived from an EMBL/GenBank/DDBJ whole genome shotgun (WGS) entry which is preliminary data.</text>
</comment>